<dbReference type="Pfam" id="PF00440">
    <property type="entry name" value="TetR_N"/>
    <property type="match status" value="1"/>
</dbReference>
<dbReference type="InterPro" id="IPR001647">
    <property type="entry name" value="HTH_TetR"/>
</dbReference>
<dbReference type="SUPFAM" id="SSF46689">
    <property type="entry name" value="Homeodomain-like"/>
    <property type="match status" value="1"/>
</dbReference>
<dbReference type="InterPro" id="IPR036271">
    <property type="entry name" value="Tet_transcr_reg_TetR-rel_C_sf"/>
</dbReference>
<evidence type="ECO:0000313" key="5">
    <source>
        <dbReference type="EMBL" id="MCQ8897554.1"/>
    </source>
</evidence>
<dbReference type="PANTHER" id="PTHR43479:SF11">
    <property type="entry name" value="ACREF_ENVCD OPERON REPRESSOR-RELATED"/>
    <property type="match status" value="1"/>
</dbReference>
<dbReference type="InterPro" id="IPR050624">
    <property type="entry name" value="HTH-type_Tx_Regulator"/>
</dbReference>
<dbReference type="Proteomes" id="UP001204142">
    <property type="component" value="Unassembled WGS sequence"/>
</dbReference>
<dbReference type="SUPFAM" id="SSF48498">
    <property type="entry name" value="Tetracyclin repressor-like, C-terminal domain"/>
    <property type="match status" value="1"/>
</dbReference>
<feature type="region of interest" description="Disordered" evidence="3">
    <location>
        <begin position="1"/>
        <end position="23"/>
    </location>
</feature>
<keyword evidence="1 2" id="KW-0238">DNA-binding</keyword>
<proteinExistence type="predicted"/>
<evidence type="ECO:0000313" key="6">
    <source>
        <dbReference type="Proteomes" id="UP001204142"/>
    </source>
</evidence>
<organism evidence="5 6">
    <name type="scientific">Limnobacter humi</name>
    <dbReference type="NCBI Taxonomy" id="1778671"/>
    <lineage>
        <taxon>Bacteria</taxon>
        <taxon>Pseudomonadati</taxon>
        <taxon>Pseudomonadota</taxon>
        <taxon>Betaproteobacteria</taxon>
        <taxon>Burkholderiales</taxon>
        <taxon>Burkholderiaceae</taxon>
        <taxon>Limnobacter</taxon>
    </lineage>
</organism>
<dbReference type="EMBL" id="JANIGO010000005">
    <property type="protein sequence ID" value="MCQ8897554.1"/>
    <property type="molecule type" value="Genomic_DNA"/>
</dbReference>
<dbReference type="PANTHER" id="PTHR43479">
    <property type="entry name" value="ACREF/ENVCD OPERON REPRESSOR-RELATED"/>
    <property type="match status" value="1"/>
</dbReference>
<gene>
    <name evidence="5" type="ORF">NQT62_14020</name>
</gene>
<dbReference type="RefSeq" id="WP_256765359.1">
    <property type="nucleotide sequence ID" value="NZ_JANIGO010000005.1"/>
</dbReference>
<dbReference type="InterPro" id="IPR009057">
    <property type="entry name" value="Homeodomain-like_sf"/>
</dbReference>
<evidence type="ECO:0000256" key="3">
    <source>
        <dbReference type="SAM" id="MobiDB-lite"/>
    </source>
</evidence>
<protein>
    <submittedName>
        <fullName evidence="5">TetR/AcrR family transcriptional regulator</fullName>
    </submittedName>
</protein>
<evidence type="ECO:0000259" key="4">
    <source>
        <dbReference type="PROSITE" id="PS50977"/>
    </source>
</evidence>
<keyword evidence="6" id="KW-1185">Reference proteome</keyword>
<sequence length="213" mass="24385">MNHSTPETMSTRDDGATAHPSTMRKATLERIEKSVLELFTSADFNSVALIDVARMANVSLQTIYKYFGSKEQLVAYVLDSALSRLADRMIDHLEGIEDIRERLRKTLWVMLDYFDRHPKVIVMMTQSIPAHRYRDLPVYESPQLMAAFLGLLKDGQHRGVLNNQVSSKVLLDVFMGIFGRVVQMHFLRREPNPLLEQFESLFAMVWGALKNPA</sequence>
<accession>A0ABT1WJF2</accession>
<dbReference type="Gene3D" id="1.10.357.10">
    <property type="entry name" value="Tetracycline Repressor, domain 2"/>
    <property type="match status" value="1"/>
</dbReference>
<reference evidence="5 6" key="1">
    <citation type="submission" date="2022-07" db="EMBL/GenBank/DDBJ databases">
        <authorList>
            <person name="Xamxidin M."/>
            <person name="Wu M."/>
        </authorList>
    </citation>
    <scope>NUCLEOTIDE SEQUENCE [LARGE SCALE GENOMIC DNA]</scope>
    <source>
        <strain evidence="5 6">NBRC 111650</strain>
    </source>
</reference>
<dbReference type="PROSITE" id="PS50977">
    <property type="entry name" value="HTH_TETR_2"/>
    <property type="match status" value="1"/>
</dbReference>
<feature type="DNA-binding region" description="H-T-H motif" evidence="2">
    <location>
        <begin position="48"/>
        <end position="67"/>
    </location>
</feature>
<comment type="caution">
    <text evidence="5">The sequence shown here is derived from an EMBL/GenBank/DDBJ whole genome shotgun (WGS) entry which is preliminary data.</text>
</comment>
<evidence type="ECO:0000256" key="2">
    <source>
        <dbReference type="PROSITE-ProRule" id="PRU00335"/>
    </source>
</evidence>
<name>A0ABT1WJF2_9BURK</name>
<evidence type="ECO:0000256" key="1">
    <source>
        <dbReference type="ARBA" id="ARBA00023125"/>
    </source>
</evidence>
<feature type="domain" description="HTH tetR-type" evidence="4">
    <location>
        <begin position="25"/>
        <end position="85"/>
    </location>
</feature>